<dbReference type="EMBL" id="CAFBPW010000297">
    <property type="protein sequence ID" value="CAB5040723.1"/>
    <property type="molecule type" value="Genomic_DNA"/>
</dbReference>
<gene>
    <name evidence="1" type="ORF">UFOPK4173_01865</name>
    <name evidence="2" type="ORF">UFOPK4354_00908</name>
</gene>
<evidence type="ECO:0000313" key="1">
    <source>
        <dbReference type="EMBL" id="CAB5040723.1"/>
    </source>
</evidence>
<organism evidence="2">
    <name type="scientific">freshwater metagenome</name>
    <dbReference type="NCBI Taxonomy" id="449393"/>
    <lineage>
        <taxon>unclassified sequences</taxon>
        <taxon>metagenomes</taxon>
        <taxon>ecological metagenomes</taxon>
    </lineage>
</organism>
<proteinExistence type="predicted"/>
<evidence type="ECO:0000313" key="2">
    <source>
        <dbReference type="EMBL" id="CAB5066222.1"/>
    </source>
</evidence>
<accession>A0A6J7ULU8</accession>
<name>A0A6J7ULU8_9ZZZZ</name>
<sequence>MLRKTGNIAIAIVDGIKVVFWGIKQVAARHLGMRGSRVEQSGRGRQIVERRDELVELDCLFWGGGETTGHAQQEVLRGLDHAASLWVAQEVPVIDRAQTEELIEPVALRENRVIELASVSSHHCGGFGADDALSATECD</sequence>
<dbReference type="AlphaFoldDB" id="A0A6J7ULU8"/>
<protein>
    <submittedName>
        <fullName evidence="2">Unannotated protein</fullName>
    </submittedName>
</protein>
<dbReference type="EMBL" id="CAFBQW010000087">
    <property type="protein sequence ID" value="CAB5066222.1"/>
    <property type="molecule type" value="Genomic_DNA"/>
</dbReference>
<reference evidence="2" key="1">
    <citation type="submission" date="2020-05" db="EMBL/GenBank/DDBJ databases">
        <authorList>
            <person name="Chiriac C."/>
            <person name="Salcher M."/>
            <person name="Ghai R."/>
            <person name="Kavagutti S V."/>
        </authorList>
    </citation>
    <scope>NUCLEOTIDE SEQUENCE</scope>
</reference>